<sequence length="76" mass="8207">MLENGSLNVERSIGDKMPQPDDLITLDHASRSICAFGKVENWIGLGDQNLTDELKVLISETAAGLIRLITAGEVNV</sequence>
<gene>
    <name evidence="1" type="ORF">K0M31_015859</name>
</gene>
<name>A0AA40KSX0_9HYME</name>
<organism evidence="1 2">
    <name type="scientific">Melipona bicolor</name>
    <dbReference type="NCBI Taxonomy" id="60889"/>
    <lineage>
        <taxon>Eukaryota</taxon>
        <taxon>Metazoa</taxon>
        <taxon>Ecdysozoa</taxon>
        <taxon>Arthropoda</taxon>
        <taxon>Hexapoda</taxon>
        <taxon>Insecta</taxon>
        <taxon>Pterygota</taxon>
        <taxon>Neoptera</taxon>
        <taxon>Endopterygota</taxon>
        <taxon>Hymenoptera</taxon>
        <taxon>Apocrita</taxon>
        <taxon>Aculeata</taxon>
        <taxon>Apoidea</taxon>
        <taxon>Anthophila</taxon>
        <taxon>Apidae</taxon>
        <taxon>Melipona</taxon>
    </lineage>
</organism>
<dbReference type="AlphaFoldDB" id="A0AA40KSX0"/>
<comment type="caution">
    <text evidence="1">The sequence shown here is derived from an EMBL/GenBank/DDBJ whole genome shotgun (WGS) entry which is preliminary data.</text>
</comment>
<dbReference type="Proteomes" id="UP001177670">
    <property type="component" value="Unassembled WGS sequence"/>
</dbReference>
<evidence type="ECO:0000313" key="1">
    <source>
        <dbReference type="EMBL" id="KAK1131698.1"/>
    </source>
</evidence>
<dbReference type="EMBL" id="JAHYIQ010000005">
    <property type="protein sequence ID" value="KAK1131698.1"/>
    <property type="molecule type" value="Genomic_DNA"/>
</dbReference>
<evidence type="ECO:0000313" key="2">
    <source>
        <dbReference type="Proteomes" id="UP001177670"/>
    </source>
</evidence>
<proteinExistence type="predicted"/>
<keyword evidence="2" id="KW-1185">Reference proteome</keyword>
<accession>A0AA40KSX0</accession>
<protein>
    <submittedName>
        <fullName evidence="1">Uncharacterized protein</fullName>
    </submittedName>
</protein>
<reference evidence="1" key="1">
    <citation type="submission" date="2021-10" db="EMBL/GenBank/DDBJ databases">
        <title>Melipona bicolor Genome sequencing and assembly.</title>
        <authorList>
            <person name="Araujo N.S."/>
            <person name="Arias M.C."/>
        </authorList>
    </citation>
    <scope>NUCLEOTIDE SEQUENCE</scope>
    <source>
        <strain evidence="1">USP_2M_L1-L4_2017</strain>
        <tissue evidence="1">Whole body</tissue>
    </source>
</reference>